<name>A0A8J7SL85_9PROT</name>
<comment type="caution">
    <text evidence="2">The sequence shown here is derived from an EMBL/GenBank/DDBJ whole genome shotgun (WGS) entry which is preliminary data.</text>
</comment>
<dbReference type="AlphaFoldDB" id="A0A8J7SL85"/>
<feature type="region of interest" description="Disordered" evidence="1">
    <location>
        <begin position="1"/>
        <end position="22"/>
    </location>
</feature>
<gene>
    <name evidence="2" type="ORF">KAJ83_06740</name>
</gene>
<sequence length="137" mass="14791">MSSSPSKTFRTAARSKPDRPAPFSIRLSAKERAYLERKAGTRPLGRYIRGKLLGDEEAPRKAARAPTIDYAMLGQVLGVLGKSELATHLCLLATAVEGGRLEMEKQDRAALREACEDVREVRALLVSALGLKSGGSP</sequence>
<protein>
    <recommendedName>
        <fullName evidence="4">Mobilization protein</fullName>
    </recommendedName>
</protein>
<dbReference type="EMBL" id="JAGMWN010000002">
    <property type="protein sequence ID" value="MBP5856698.1"/>
    <property type="molecule type" value="Genomic_DNA"/>
</dbReference>
<dbReference type="RefSeq" id="WP_210681258.1">
    <property type="nucleotide sequence ID" value="NZ_JAGMWN010000002.1"/>
</dbReference>
<reference evidence="2" key="1">
    <citation type="submission" date="2021-04" db="EMBL/GenBank/DDBJ databases">
        <authorList>
            <person name="Zhang D.-C."/>
        </authorList>
    </citation>
    <scope>NUCLEOTIDE SEQUENCE</scope>
    <source>
        <strain evidence="2">CGMCC 1.15697</strain>
    </source>
</reference>
<accession>A0A8J7SL85</accession>
<proteinExistence type="predicted"/>
<keyword evidence="3" id="KW-1185">Reference proteome</keyword>
<dbReference type="Proteomes" id="UP000672602">
    <property type="component" value="Unassembled WGS sequence"/>
</dbReference>
<evidence type="ECO:0000313" key="3">
    <source>
        <dbReference type="Proteomes" id="UP000672602"/>
    </source>
</evidence>
<organism evidence="2 3">
    <name type="scientific">Marivibrio halodurans</name>
    <dbReference type="NCBI Taxonomy" id="2039722"/>
    <lineage>
        <taxon>Bacteria</taxon>
        <taxon>Pseudomonadati</taxon>
        <taxon>Pseudomonadota</taxon>
        <taxon>Alphaproteobacteria</taxon>
        <taxon>Rhodospirillales</taxon>
        <taxon>Rhodospirillaceae</taxon>
        <taxon>Marivibrio</taxon>
    </lineage>
</organism>
<evidence type="ECO:0008006" key="4">
    <source>
        <dbReference type="Google" id="ProtNLM"/>
    </source>
</evidence>
<evidence type="ECO:0000313" key="2">
    <source>
        <dbReference type="EMBL" id="MBP5856698.1"/>
    </source>
</evidence>
<evidence type="ECO:0000256" key="1">
    <source>
        <dbReference type="SAM" id="MobiDB-lite"/>
    </source>
</evidence>